<comment type="caution">
    <text evidence="1">The sequence shown here is derived from an EMBL/GenBank/DDBJ whole genome shotgun (WGS) entry which is preliminary data.</text>
</comment>
<dbReference type="Proteomes" id="UP001157502">
    <property type="component" value="Chromosome 2"/>
</dbReference>
<accession>A0ACC2HHR8</accession>
<keyword evidence="2" id="KW-1185">Reference proteome</keyword>
<reference evidence="1" key="1">
    <citation type="submission" date="2021-05" db="EMBL/GenBank/DDBJ databases">
        <authorList>
            <person name="Pan Q."/>
            <person name="Jouanno E."/>
            <person name="Zahm M."/>
            <person name="Klopp C."/>
            <person name="Cabau C."/>
            <person name="Louis A."/>
            <person name="Berthelot C."/>
            <person name="Parey E."/>
            <person name="Roest Crollius H."/>
            <person name="Montfort J."/>
            <person name="Robinson-Rechavi M."/>
            <person name="Bouchez O."/>
            <person name="Lampietro C."/>
            <person name="Lopez Roques C."/>
            <person name="Donnadieu C."/>
            <person name="Postlethwait J."/>
            <person name="Bobe J."/>
            <person name="Dillon D."/>
            <person name="Chandos A."/>
            <person name="von Hippel F."/>
            <person name="Guiguen Y."/>
        </authorList>
    </citation>
    <scope>NUCLEOTIDE SEQUENCE</scope>
    <source>
        <strain evidence="1">YG-Jan2019</strain>
    </source>
</reference>
<proteinExistence type="predicted"/>
<name>A0ACC2HHR8_DALPE</name>
<gene>
    <name evidence="1" type="ORF">DPEC_G00027470</name>
</gene>
<protein>
    <submittedName>
        <fullName evidence="1">Uncharacterized protein</fullName>
    </submittedName>
</protein>
<organism evidence="1 2">
    <name type="scientific">Dallia pectoralis</name>
    <name type="common">Alaska blackfish</name>
    <dbReference type="NCBI Taxonomy" id="75939"/>
    <lineage>
        <taxon>Eukaryota</taxon>
        <taxon>Metazoa</taxon>
        <taxon>Chordata</taxon>
        <taxon>Craniata</taxon>
        <taxon>Vertebrata</taxon>
        <taxon>Euteleostomi</taxon>
        <taxon>Actinopterygii</taxon>
        <taxon>Neopterygii</taxon>
        <taxon>Teleostei</taxon>
        <taxon>Protacanthopterygii</taxon>
        <taxon>Esociformes</taxon>
        <taxon>Umbridae</taxon>
        <taxon>Dallia</taxon>
    </lineage>
</organism>
<dbReference type="EMBL" id="CM055729">
    <property type="protein sequence ID" value="KAJ8015568.1"/>
    <property type="molecule type" value="Genomic_DNA"/>
</dbReference>
<evidence type="ECO:0000313" key="1">
    <source>
        <dbReference type="EMBL" id="KAJ8015568.1"/>
    </source>
</evidence>
<sequence length="102" mass="11475">MRLAGPAPGKEVSVAQKMVTLSSSWNSDTSSSRRRRSTAGPLSPLMVPQWGPSIRNGTYVSPCPHRNRKTDFRKARGSRREDKDEALSTRWAIRMEIKVFSD</sequence>
<evidence type="ECO:0000313" key="2">
    <source>
        <dbReference type="Proteomes" id="UP001157502"/>
    </source>
</evidence>